<organism evidence="1 2">
    <name type="scientific">Haloquadratum walsbyi J07HQW2</name>
    <dbReference type="NCBI Taxonomy" id="1238425"/>
    <lineage>
        <taxon>Archaea</taxon>
        <taxon>Methanobacteriati</taxon>
        <taxon>Methanobacteriota</taxon>
        <taxon>Stenosarchaea group</taxon>
        <taxon>Halobacteria</taxon>
        <taxon>Halobacteriales</taxon>
        <taxon>Haloferacaceae</taxon>
        <taxon>Haloquadratum</taxon>
    </lineage>
</organism>
<dbReference type="HOGENOM" id="CLU_3353885_0_0_2"/>
<dbReference type="AlphaFoldDB" id="U1NFJ8"/>
<evidence type="ECO:0000313" key="1">
    <source>
        <dbReference type="EMBL" id="ERG95588.1"/>
    </source>
</evidence>
<evidence type="ECO:0000313" key="2">
    <source>
        <dbReference type="Proteomes" id="UP000030710"/>
    </source>
</evidence>
<accession>U1NFJ8</accession>
<gene>
    <name evidence="1" type="ORF">J07HQW2_02046</name>
</gene>
<reference evidence="1 2" key="1">
    <citation type="journal article" date="2013" name="PLoS ONE">
        <title>Assembly-driven community genomics of a hypersaline microbial ecosystem.</title>
        <authorList>
            <person name="Podell S."/>
            <person name="Ugalde J.A."/>
            <person name="Narasingarao P."/>
            <person name="Banfield J.F."/>
            <person name="Heidelberg K.B."/>
            <person name="Allen E.E."/>
        </authorList>
    </citation>
    <scope>NUCLEOTIDE SEQUENCE [LARGE SCALE GENOMIC DNA]</scope>
    <source>
        <strain evidence="2">J07HQW2</strain>
    </source>
</reference>
<dbReference type="Proteomes" id="UP000030710">
    <property type="component" value="Unassembled WGS sequence"/>
</dbReference>
<dbReference type="STRING" id="1238425.J07HQW2_02046"/>
<dbReference type="RefSeq" id="WP_021055065.1">
    <property type="nucleotide sequence ID" value="NZ_KE356561.1"/>
</dbReference>
<proteinExistence type="predicted"/>
<name>U1NFJ8_9EURY</name>
<dbReference type="EMBL" id="KE356561">
    <property type="protein sequence ID" value="ERG95588.1"/>
    <property type="molecule type" value="Genomic_DNA"/>
</dbReference>
<protein>
    <submittedName>
        <fullName evidence="1">Uncharacterized protein</fullName>
    </submittedName>
</protein>
<sequence>MHLVENGYTRHYESEFSRTEVYEEAAQQAHNATVGV</sequence>